<gene>
    <name evidence="16" type="primary">ECM14</name>
    <name evidence="16" type="ORF">Sste5346_002542</name>
</gene>
<evidence type="ECO:0000256" key="6">
    <source>
        <dbReference type="ARBA" id="ARBA00022729"/>
    </source>
</evidence>
<dbReference type="Proteomes" id="UP001583186">
    <property type="component" value="Unassembled WGS sequence"/>
</dbReference>
<dbReference type="PROSITE" id="PS00132">
    <property type="entry name" value="CARBOXYPEPT_ZN_1"/>
    <property type="match status" value="1"/>
</dbReference>
<comment type="cofactor">
    <cofactor evidence="1">
        <name>Zn(2+)</name>
        <dbReference type="ChEBI" id="CHEBI:29105"/>
    </cofactor>
</comment>
<evidence type="ECO:0000313" key="17">
    <source>
        <dbReference type="Proteomes" id="UP001583186"/>
    </source>
</evidence>
<evidence type="ECO:0000256" key="4">
    <source>
        <dbReference type="ARBA" id="ARBA00022525"/>
    </source>
</evidence>
<evidence type="ECO:0000256" key="8">
    <source>
        <dbReference type="ARBA" id="ARBA00023157"/>
    </source>
</evidence>
<evidence type="ECO:0000256" key="9">
    <source>
        <dbReference type="ARBA" id="ARBA00025210"/>
    </source>
</evidence>
<dbReference type="Pfam" id="PF00246">
    <property type="entry name" value="Peptidase_M14"/>
    <property type="match status" value="1"/>
</dbReference>
<evidence type="ECO:0000256" key="13">
    <source>
        <dbReference type="SAM" id="MobiDB-lite"/>
    </source>
</evidence>
<name>A0ABR3ZHV5_9PEZI</name>
<dbReference type="InterPro" id="IPR057246">
    <property type="entry name" value="CARBOXYPEPT_ZN_1"/>
</dbReference>
<proteinExistence type="inferred from homology"/>
<feature type="signal peptide" evidence="14">
    <location>
        <begin position="1"/>
        <end position="25"/>
    </location>
</feature>
<dbReference type="Gene3D" id="3.40.630.10">
    <property type="entry name" value="Zn peptidases"/>
    <property type="match status" value="1"/>
</dbReference>
<evidence type="ECO:0000256" key="12">
    <source>
        <dbReference type="PROSITE-ProRule" id="PRU01379"/>
    </source>
</evidence>
<feature type="compositionally biased region" description="Basic residues" evidence="13">
    <location>
        <begin position="292"/>
        <end position="324"/>
    </location>
</feature>
<evidence type="ECO:0000313" key="16">
    <source>
        <dbReference type="EMBL" id="KAL1900231.1"/>
    </source>
</evidence>
<feature type="compositionally biased region" description="Acidic residues" evidence="13">
    <location>
        <begin position="268"/>
        <end position="288"/>
    </location>
</feature>
<evidence type="ECO:0000256" key="11">
    <source>
        <dbReference type="ARBA" id="ARBA00026213"/>
    </source>
</evidence>
<keyword evidence="6 14" id="KW-0732">Signal</keyword>
<evidence type="ECO:0000256" key="14">
    <source>
        <dbReference type="SAM" id="SignalP"/>
    </source>
</evidence>
<sequence length="675" mass="75423">MWSRSLGLVLVPAIVLLLLISPAAATRPHASRIITEPVHGSWLPRYMRLSWWRDSISEYIFHWDRLSGSSDDPQRAQWYAAANSAKYAQQTVIRFNVASPDEEAALAAAAQRLFLDIWSFNNYTGTVDILLDKEDVSSLLTLLPKSLHRSFTHLVPDLAAAVRDTYPKLSSAGAGDDANVLPSNQPDLFLDEEALATSGGDTDNIFFRDYQPYPVIVQWMKLLDVMFPFVNMVSVGESAEGREIYGLRVGTQDSGIKRKSYDNHDVNDVDVEDNNDEEDVDDNEEEDGFVILKKKTKHDKAKKDKHSKHNKDRKKKHKEAKKSKPSSPPGAAEPPKKRKTILITGGLHAREWISSSSVSYIAWAIITGYGHTNMITKLVDNFDIILVPVVNPDGYEYTWQTDRLWRKTRQTTNFRYCRGYDLDHAFGYEWDSKTRDEPCSESYGGQSAFQAVEAQTLSAWARSEVEDNNVEFIGFLDLHSYSQQIMFPFSYSCAADPPNLENLEELAAGLAKAIRLSTGETYSVSSACEGVMGFASGGASDPSTRIESGGGSAIDWFYHELHAKYSYQIKLRDTGSYGFLLPSSEIVPTGEEVFSAVKYFGDFLLGNNGIEKSFENESEAEAEAEVKAEADADVETTTSVDKIAADNKVSKIHVTDNEDLEQEPFAILLSGRRRR</sequence>
<evidence type="ECO:0000259" key="15">
    <source>
        <dbReference type="PROSITE" id="PS52035"/>
    </source>
</evidence>
<feature type="domain" description="Peptidase M14" evidence="15">
    <location>
        <begin position="209"/>
        <end position="604"/>
    </location>
</feature>
<dbReference type="SUPFAM" id="SSF53187">
    <property type="entry name" value="Zn-dependent exopeptidases"/>
    <property type="match status" value="1"/>
</dbReference>
<dbReference type="CDD" id="cd03860">
    <property type="entry name" value="M14_CP_A-B_like"/>
    <property type="match status" value="1"/>
</dbReference>
<comment type="caution">
    <text evidence="12">Lacks conserved residue(s) required for the propagation of feature annotation.</text>
</comment>
<dbReference type="SMART" id="SM00631">
    <property type="entry name" value="Zn_pept"/>
    <property type="match status" value="1"/>
</dbReference>
<evidence type="ECO:0000256" key="2">
    <source>
        <dbReference type="ARBA" id="ARBA00004613"/>
    </source>
</evidence>
<accession>A0ABR3ZHV5</accession>
<evidence type="ECO:0000256" key="5">
    <source>
        <dbReference type="ARBA" id="ARBA00022723"/>
    </source>
</evidence>
<dbReference type="InterPro" id="IPR000834">
    <property type="entry name" value="Peptidase_M14"/>
</dbReference>
<dbReference type="PANTHER" id="PTHR11705">
    <property type="entry name" value="PROTEASE FAMILY M14 CARBOXYPEPTIDASE A,B"/>
    <property type="match status" value="1"/>
</dbReference>
<dbReference type="PRINTS" id="PR00765">
    <property type="entry name" value="CRBOXYPTASEA"/>
</dbReference>
<comment type="function">
    <text evidence="9">Inactive carboxypeptidase that may play a role in cell wall organization and biogenesis.</text>
</comment>
<evidence type="ECO:0000256" key="7">
    <source>
        <dbReference type="ARBA" id="ARBA00022833"/>
    </source>
</evidence>
<evidence type="ECO:0000256" key="3">
    <source>
        <dbReference type="ARBA" id="ARBA00005988"/>
    </source>
</evidence>
<feature type="chain" id="PRO_5045163240" description="Inactive metallocarboxypeptidase ECM14" evidence="14">
    <location>
        <begin position="26"/>
        <end position="675"/>
    </location>
</feature>
<dbReference type="PROSITE" id="PS52035">
    <property type="entry name" value="PEPTIDASE_M14"/>
    <property type="match status" value="1"/>
</dbReference>
<organism evidence="16 17">
    <name type="scientific">Sporothrix stenoceras</name>
    <dbReference type="NCBI Taxonomy" id="5173"/>
    <lineage>
        <taxon>Eukaryota</taxon>
        <taxon>Fungi</taxon>
        <taxon>Dikarya</taxon>
        <taxon>Ascomycota</taxon>
        <taxon>Pezizomycotina</taxon>
        <taxon>Sordariomycetes</taxon>
        <taxon>Sordariomycetidae</taxon>
        <taxon>Ophiostomatales</taxon>
        <taxon>Ophiostomataceae</taxon>
        <taxon>Sporothrix</taxon>
    </lineage>
</organism>
<reference evidence="16 17" key="1">
    <citation type="journal article" date="2024" name="IMA Fungus">
        <title>IMA Genome - F19 : A genome assembly and annotation guide to empower mycologists, including annotated draft genome sequences of Ceratocystis pirilliformis, Diaporthe australafricana, Fusarium ophioides, Paecilomyces lecythidis, and Sporothrix stenoceras.</title>
        <authorList>
            <person name="Aylward J."/>
            <person name="Wilson A.M."/>
            <person name="Visagie C.M."/>
            <person name="Spraker J."/>
            <person name="Barnes I."/>
            <person name="Buitendag C."/>
            <person name="Ceriani C."/>
            <person name="Del Mar Angel L."/>
            <person name="du Plessis D."/>
            <person name="Fuchs T."/>
            <person name="Gasser K."/>
            <person name="Kramer D."/>
            <person name="Li W."/>
            <person name="Munsamy K."/>
            <person name="Piso A."/>
            <person name="Price J.L."/>
            <person name="Sonnekus B."/>
            <person name="Thomas C."/>
            <person name="van der Nest A."/>
            <person name="van Dijk A."/>
            <person name="van Heerden A."/>
            <person name="van Vuuren N."/>
            <person name="Yilmaz N."/>
            <person name="Duong T.A."/>
            <person name="van der Merwe N.A."/>
            <person name="Wingfield M.J."/>
            <person name="Wingfield B.D."/>
        </authorList>
    </citation>
    <scope>NUCLEOTIDE SEQUENCE [LARGE SCALE GENOMIC DNA]</scope>
    <source>
        <strain evidence="16 17">CMW 5346</strain>
    </source>
</reference>
<evidence type="ECO:0000256" key="1">
    <source>
        <dbReference type="ARBA" id="ARBA00001947"/>
    </source>
</evidence>
<comment type="caution">
    <text evidence="16">The sequence shown here is derived from an EMBL/GenBank/DDBJ whole genome shotgun (WGS) entry which is preliminary data.</text>
</comment>
<dbReference type="EMBL" id="JAWCUI010000010">
    <property type="protein sequence ID" value="KAL1900231.1"/>
    <property type="molecule type" value="Genomic_DNA"/>
</dbReference>
<evidence type="ECO:0000256" key="10">
    <source>
        <dbReference type="ARBA" id="ARBA00026187"/>
    </source>
</evidence>
<feature type="region of interest" description="Disordered" evidence="13">
    <location>
        <begin position="256"/>
        <end position="338"/>
    </location>
</feature>
<keyword evidence="17" id="KW-1185">Reference proteome</keyword>
<feature type="compositionally biased region" description="Basic and acidic residues" evidence="13">
    <location>
        <begin position="256"/>
        <end position="267"/>
    </location>
</feature>
<protein>
    <recommendedName>
        <fullName evidence="10">Inactive metallocarboxypeptidase ECM14</fullName>
    </recommendedName>
    <alternativeName>
        <fullName evidence="11">Inactive metallocarboxypeptidase ecm14</fullName>
    </alternativeName>
</protein>
<keyword evidence="7" id="KW-0862">Zinc</keyword>
<keyword evidence="4" id="KW-0964">Secreted</keyword>
<comment type="subcellular location">
    <subcellularLocation>
        <location evidence="2">Secreted</location>
    </subcellularLocation>
</comment>
<keyword evidence="8" id="KW-1015">Disulfide bond</keyword>
<dbReference type="PANTHER" id="PTHR11705:SF147">
    <property type="entry name" value="INACTIVE METALLOCARBOXYPEPTIDASE ECM14"/>
    <property type="match status" value="1"/>
</dbReference>
<comment type="similarity">
    <text evidence="3 12">Belongs to the peptidase M14 family.</text>
</comment>
<keyword evidence="5" id="KW-0479">Metal-binding</keyword>